<accession>A0A934KUV9</accession>
<proteinExistence type="predicted"/>
<evidence type="ECO:0000313" key="4">
    <source>
        <dbReference type="Proteomes" id="UP000662373"/>
    </source>
</evidence>
<feature type="chain" id="PRO_5037347066" evidence="1">
    <location>
        <begin position="19"/>
        <end position="146"/>
    </location>
</feature>
<dbReference type="PROSITE" id="PS51257">
    <property type="entry name" value="PROKAR_LIPOPROTEIN"/>
    <property type="match status" value="1"/>
</dbReference>
<comment type="caution">
    <text evidence="3">The sequence shown here is derived from an EMBL/GenBank/DDBJ whole genome shotgun (WGS) entry which is preliminary data.</text>
</comment>
<evidence type="ECO:0000259" key="2">
    <source>
        <dbReference type="PROSITE" id="PS50933"/>
    </source>
</evidence>
<reference evidence="3 4" key="1">
    <citation type="submission" date="2020-09" db="EMBL/GenBank/DDBJ databases">
        <title>Draft genome of Gelidibacter salicanalis PAMC21136.</title>
        <authorList>
            <person name="Park H."/>
        </authorList>
    </citation>
    <scope>NUCLEOTIDE SEQUENCE [LARGE SCALE GENOMIC DNA]</scope>
    <source>
        <strain evidence="3 4">PAMC21136</strain>
    </source>
</reference>
<protein>
    <submittedName>
        <fullName evidence="3">CHRD domain-containing protein</fullName>
    </submittedName>
</protein>
<dbReference type="RefSeq" id="WP_199597328.1">
    <property type="nucleotide sequence ID" value="NZ_JAEHJZ010000005.1"/>
</dbReference>
<dbReference type="InterPro" id="IPR010895">
    <property type="entry name" value="CHRD"/>
</dbReference>
<evidence type="ECO:0000313" key="3">
    <source>
        <dbReference type="EMBL" id="MBJ7879835.1"/>
    </source>
</evidence>
<evidence type="ECO:0000256" key="1">
    <source>
        <dbReference type="SAM" id="SignalP"/>
    </source>
</evidence>
<dbReference type="Proteomes" id="UP000662373">
    <property type="component" value="Unassembled WGS sequence"/>
</dbReference>
<dbReference type="Pfam" id="PF07452">
    <property type="entry name" value="CHRD"/>
    <property type="match status" value="1"/>
</dbReference>
<organism evidence="3 4">
    <name type="scientific">Gelidibacter salicanalis</name>
    <dbReference type="NCBI Taxonomy" id="291193"/>
    <lineage>
        <taxon>Bacteria</taxon>
        <taxon>Pseudomonadati</taxon>
        <taxon>Bacteroidota</taxon>
        <taxon>Flavobacteriia</taxon>
        <taxon>Flavobacteriales</taxon>
        <taxon>Flavobacteriaceae</taxon>
        <taxon>Gelidibacter</taxon>
    </lineage>
</organism>
<keyword evidence="4" id="KW-1185">Reference proteome</keyword>
<dbReference type="SMART" id="SM00754">
    <property type="entry name" value="CHRD"/>
    <property type="match status" value="1"/>
</dbReference>
<dbReference type="PROSITE" id="PS50933">
    <property type="entry name" value="CHRD"/>
    <property type="match status" value="1"/>
</dbReference>
<feature type="signal peptide" evidence="1">
    <location>
        <begin position="1"/>
        <end position="18"/>
    </location>
</feature>
<dbReference type="EMBL" id="JAEHJZ010000005">
    <property type="protein sequence ID" value="MBJ7879835.1"/>
    <property type="molecule type" value="Genomic_DNA"/>
</dbReference>
<name>A0A934KUV9_9FLAO</name>
<dbReference type="AlphaFoldDB" id="A0A934KUV9"/>
<keyword evidence="1" id="KW-0732">Signal</keyword>
<feature type="domain" description="CHRD" evidence="2">
    <location>
        <begin position="31"/>
        <end position="146"/>
    </location>
</feature>
<sequence>MKQSIKFFALLAVIFTMASCSNDDDDAKPDPNVMFETTLTGPKEVPANSSAATGKATLTFNKDTKIFVLNVTHDIANPTAGHIHMAPAGENGAVIFPFTSAKSPISLTSPVLTEEQVVLLNNGLFYVNIHTEAFPGGEIRGNLVKK</sequence>
<gene>
    <name evidence="3" type="ORF">JEM65_04080</name>
</gene>